<dbReference type="EMBL" id="OBQI01000003">
    <property type="protein sequence ID" value="SOC49872.1"/>
    <property type="molecule type" value="Genomic_DNA"/>
</dbReference>
<protein>
    <submittedName>
        <fullName evidence="4">Uncharacterized conserved protein YlxW, UPF0749 family</fullName>
    </submittedName>
</protein>
<keyword evidence="5" id="KW-1185">Reference proteome</keyword>
<accession>A0A285V6X5</accession>
<dbReference type="RefSeq" id="WP_097195381.1">
    <property type="nucleotide sequence ID" value="NZ_OBQI01000003.1"/>
</dbReference>
<organism evidence="4 5">
    <name type="scientific">Blastococcus aggregatus</name>
    <dbReference type="NCBI Taxonomy" id="38502"/>
    <lineage>
        <taxon>Bacteria</taxon>
        <taxon>Bacillati</taxon>
        <taxon>Actinomycetota</taxon>
        <taxon>Actinomycetes</taxon>
        <taxon>Geodermatophilales</taxon>
        <taxon>Geodermatophilaceae</taxon>
        <taxon>Blastococcus</taxon>
    </lineage>
</organism>
<proteinExistence type="inferred from homology"/>
<evidence type="ECO:0000313" key="5">
    <source>
        <dbReference type="Proteomes" id="UP000219435"/>
    </source>
</evidence>
<dbReference type="GO" id="GO:0005886">
    <property type="term" value="C:plasma membrane"/>
    <property type="evidence" value="ECO:0007669"/>
    <property type="project" value="TreeGrafter"/>
</dbReference>
<dbReference type="PANTHER" id="PTHR37313">
    <property type="entry name" value="UPF0749 PROTEIN RV1825"/>
    <property type="match status" value="1"/>
</dbReference>
<reference evidence="5" key="1">
    <citation type="submission" date="2017-08" db="EMBL/GenBank/DDBJ databases">
        <authorList>
            <person name="Varghese N."/>
            <person name="Submissions S."/>
        </authorList>
    </citation>
    <scope>NUCLEOTIDE SEQUENCE [LARGE SCALE GENOMIC DNA]</scope>
    <source>
        <strain evidence="5">DSM 4725</strain>
    </source>
</reference>
<comment type="similarity">
    <text evidence="1">Belongs to the UPF0749 family.</text>
</comment>
<feature type="coiled-coil region" evidence="2">
    <location>
        <begin position="80"/>
        <end position="110"/>
    </location>
</feature>
<evidence type="ECO:0000313" key="4">
    <source>
        <dbReference type="EMBL" id="SOC49872.1"/>
    </source>
</evidence>
<gene>
    <name evidence="4" type="ORF">SAMN05660748_2606</name>
</gene>
<name>A0A285V6X5_9ACTN</name>
<dbReference type="InterPro" id="IPR010273">
    <property type="entry name" value="DUF881"/>
</dbReference>
<dbReference type="OrthoDB" id="3211287at2"/>
<feature type="compositionally biased region" description="Basic and acidic residues" evidence="3">
    <location>
        <begin position="1"/>
        <end position="10"/>
    </location>
</feature>
<evidence type="ECO:0000256" key="2">
    <source>
        <dbReference type="SAM" id="Coils"/>
    </source>
</evidence>
<dbReference type="Pfam" id="PF05949">
    <property type="entry name" value="DUF881"/>
    <property type="match status" value="1"/>
</dbReference>
<dbReference type="PANTHER" id="PTHR37313:SF2">
    <property type="entry name" value="UPF0749 PROTEIN YLXX"/>
    <property type="match status" value="1"/>
</dbReference>
<evidence type="ECO:0000256" key="3">
    <source>
        <dbReference type="SAM" id="MobiDB-lite"/>
    </source>
</evidence>
<keyword evidence="2" id="KW-0175">Coiled coil</keyword>
<sequence>MTDSPDEQRPEPVATPEPAEPAQPIPATTPSGGRRWNRTVSAMVTAGLALALGFGLVVQIRSTGEAEITGATEEDLVRILDELDTREEQLRSQLAEREQAVEELSGTRNQSGSALAEAQRRAETIGILNGTLPARGPGLRLVVEDPDGAVTPAVLLDAIQELRGAGAEAIEIDGVRVVVSSYVGGTPGELTVDGRALSAPYEVLAIGPPTDLEVALNVSGGVVADVARTGGTASVTQSDELSIDSLVRGR</sequence>
<dbReference type="Gene3D" id="3.30.70.1880">
    <property type="entry name" value="Protein of unknown function DUF881"/>
    <property type="match status" value="1"/>
</dbReference>
<evidence type="ECO:0000256" key="1">
    <source>
        <dbReference type="ARBA" id="ARBA00009108"/>
    </source>
</evidence>
<dbReference type="Proteomes" id="UP000219435">
    <property type="component" value="Unassembled WGS sequence"/>
</dbReference>
<feature type="region of interest" description="Disordered" evidence="3">
    <location>
        <begin position="1"/>
        <end position="35"/>
    </location>
</feature>
<feature type="compositionally biased region" description="Pro residues" evidence="3">
    <location>
        <begin position="13"/>
        <end position="24"/>
    </location>
</feature>
<dbReference type="AlphaFoldDB" id="A0A285V6X5"/>